<organism evidence="2 3">
    <name type="scientific">Thalassospira alkalitolerans</name>
    <dbReference type="NCBI Taxonomy" id="1293890"/>
    <lineage>
        <taxon>Bacteria</taxon>
        <taxon>Pseudomonadati</taxon>
        <taxon>Pseudomonadota</taxon>
        <taxon>Alphaproteobacteria</taxon>
        <taxon>Rhodospirillales</taxon>
        <taxon>Thalassospiraceae</taxon>
        <taxon>Thalassospira</taxon>
    </lineage>
</organism>
<evidence type="ECO:0000313" key="3">
    <source>
        <dbReference type="Proteomes" id="UP000193396"/>
    </source>
</evidence>
<gene>
    <name evidence="2" type="ORF">TALK_05265</name>
</gene>
<dbReference type="EMBL" id="JFKB01000003">
    <property type="protein sequence ID" value="OSQ49031.1"/>
    <property type="molecule type" value="Genomic_DNA"/>
</dbReference>
<keyword evidence="3" id="KW-1185">Reference proteome</keyword>
<evidence type="ECO:0000256" key="1">
    <source>
        <dbReference type="SAM" id="Phobius"/>
    </source>
</evidence>
<dbReference type="AlphaFoldDB" id="A0A1Y2LFI2"/>
<proteinExistence type="predicted"/>
<accession>A0A1Y2LFI2</accession>
<comment type="caution">
    <text evidence="2">The sequence shown here is derived from an EMBL/GenBank/DDBJ whole genome shotgun (WGS) entry which is preliminary data.</text>
</comment>
<dbReference type="STRING" id="1293890.TALK_05265"/>
<sequence length="71" mass="7468">MLPPSPFCGWFFGMVAGAGDGASIGPCTAFFVLLLVRAGGWMPDVRRVRLCLGDNLLDPSGEILKGARNGD</sequence>
<reference evidence="2 3" key="1">
    <citation type="submission" date="2014-03" db="EMBL/GenBank/DDBJ databases">
        <title>The draft genome sequence of Thalassospira alkalitolerans JCM 18968.</title>
        <authorList>
            <person name="Lai Q."/>
            <person name="Shao Z."/>
        </authorList>
    </citation>
    <scope>NUCLEOTIDE SEQUENCE [LARGE SCALE GENOMIC DNA]</scope>
    <source>
        <strain evidence="2 3">JCM 18968</strain>
    </source>
</reference>
<dbReference type="Proteomes" id="UP000193396">
    <property type="component" value="Unassembled WGS sequence"/>
</dbReference>
<keyword evidence="1" id="KW-0812">Transmembrane</keyword>
<feature type="transmembrane region" description="Helical" evidence="1">
    <location>
        <begin position="12"/>
        <end position="36"/>
    </location>
</feature>
<name>A0A1Y2LFI2_9PROT</name>
<evidence type="ECO:0000313" key="2">
    <source>
        <dbReference type="EMBL" id="OSQ49031.1"/>
    </source>
</evidence>
<keyword evidence="1" id="KW-0472">Membrane</keyword>
<keyword evidence="1" id="KW-1133">Transmembrane helix</keyword>
<protein>
    <submittedName>
        <fullName evidence="2">Uncharacterized protein</fullName>
    </submittedName>
</protein>